<evidence type="ECO:0000313" key="4">
    <source>
        <dbReference type="EMBL" id="KAE9393637.1"/>
    </source>
</evidence>
<gene>
    <name evidence="4" type="ORF">BT96DRAFT_999252</name>
</gene>
<comment type="similarity">
    <text evidence="1">Belongs to the peptidase S12 family.</text>
</comment>
<dbReference type="PANTHER" id="PTHR46825:SF9">
    <property type="entry name" value="BETA-LACTAMASE-RELATED DOMAIN-CONTAINING PROTEIN"/>
    <property type="match status" value="1"/>
</dbReference>
<sequence>MHSLSGFFIAGLAIAYVAVQRPFHALDSSVRKDVLTPEIDTSIETILADWNSPGGVGIAVVQKNEHGSWNVETKGYGVAKADVIIPEWDLSDPVASSESTIVDLVSHRTGLPAHDLISTIKYLRPSAEFRQTWQYSNIMYTVLAYIPEVLLKVPCSAIDIGNLADGFGRDGINKTEDVFGMGTPYGGEDGNLISGAGRVISNAKDMATWLQALLLEGKNLLNDQQIIPSASSKNPVPELAPVVYGGGQTASSYRGHNFIEHGGATPAFYTQITRFPFDNVGVAVLTNENSYGSSYKAKVVEAYEQELQRSVPRPVDPTEPSMPFSLEGEYHNPAYGPTVVLCGIPSSRASSSSCKDLIKEIPVRLPGSINASIPTFFARMDKEWVTHIRLQHFDGNLFNVSGFGSLPIITSNSTQSQAQRYWTYDASVGSNFTIGFAVDSAGNGVTGFGVMGGFWIAGPGVEGPVGKESRSLCEDFLPRLVTVLRLFVHESSSELAAPR</sequence>
<evidence type="ECO:0000313" key="5">
    <source>
        <dbReference type="Proteomes" id="UP000799118"/>
    </source>
</evidence>
<evidence type="ECO:0000256" key="1">
    <source>
        <dbReference type="ARBA" id="ARBA00038215"/>
    </source>
</evidence>
<dbReference type="InterPro" id="IPR050491">
    <property type="entry name" value="AmpC-like"/>
</dbReference>
<dbReference type="SUPFAM" id="SSF56601">
    <property type="entry name" value="beta-lactamase/transpeptidase-like"/>
    <property type="match status" value="1"/>
</dbReference>
<dbReference type="Proteomes" id="UP000799118">
    <property type="component" value="Unassembled WGS sequence"/>
</dbReference>
<name>A0A6A4H8W4_9AGAR</name>
<dbReference type="EMBL" id="ML769567">
    <property type="protein sequence ID" value="KAE9393637.1"/>
    <property type="molecule type" value="Genomic_DNA"/>
</dbReference>
<evidence type="ECO:0000256" key="2">
    <source>
        <dbReference type="SAM" id="SignalP"/>
    </source>
</evidence>
<feature type="signal peptide" evidence="2">
    <location>
        <begin position="1"/>
        <end position="19"/>
    </location>
</feature>
<dbReference type="Gene3D" id="3.40.710.10">
    <property type="entry name" value="DD-peptidase/beta-lactamase superfamily"/>
    <property type="match status" value="1"/>
</dbReference>
<keyword evidence="2" id="KW-0732">Signal</keyword>
<dbReference type="PANTHER" id="PTHR46825">
    <property type="entry name" value="D-ALANYL-D-ALANINE-CARBOXYPEPTIDASE/ENDOPEPTIDASE AMPH"/>
    <property type="match status" value="1"/>
</dbReference>
<accession>A0A6A4H8W4</accession>
<feature type="chain" id="PRO_5025509148" evidence="2">
    <location>
        <begin position="20"/>
        <end position="499"/>
    </location>
</feature>
<dbReference type="Pfam" id="PF00144">
    <property type="entry name" value="Beta-lactamase"/>
    <property type="match status" value="1"/>
</dbReference>
<proteinExistence type="inferred from homology"/>
<feature type="domain" description="Beta-lactamase-related" evidence="3">
    <location>
        <begin position="89"/>
        <end position="291"/>
    </location>
</feature>
<reference evidence="4" key="1">
    <citation type="journal article" date="2019" name="Environ. Microbiol.">
        <title>Fungal ecological strategies reflected in gene transcription - a case study of two litter decomposers.</title>
        <authorList>
            <person name="Barbi F."/>
            <person name="Kohler A."/>
            <person name="Barry K."/>
            <person name="Baskaran P."/>
            <person name="Daum C."/>
            <person name="Fauchery L."/>
            <person name="Ihrmark K."/>
            <person name="Kuo A."/>
            <person name="LaButti K."/>
            <person name="Lipzen A."/>
            <person name="Morin E."/>
            <person name="Grigoriev I.V."/>
            <person name="Henrissat B."/>
            <person name="Lindahl B."/>
            <person name="Martin F."/>
        </authorList>
    </citation>
    <scope>NUCLEOTIDE SEQUENCE</scope>
    <source>
        <strain evidence="4">JB14</strain>
    </source>
</reference>
<organism evidence="4 5">
    <name type="scientific">Gymnopus androsaceus JB14</name>
    <dbReference type="NCBI Taxonomy" id="1447944"/>
    <lineage>
        <taxon>Eukaryota</taxon>
        <taxon>Fungi</taxon>
        <taxon>Dikarya</taxon>
        <taxon>Basidiomycota</taxon>
        <taxon>Agaricomycotina</taxon>
        <taxon>Agaricomycetes</taxon>
        <taxon>Agaricomycetidae</taxon>
        <taxon>Agaricales</taxon>
        <taxon>Marasmiineae</taxon>
        <taxon>Omphalotaceae</taxon>
        <taxon>Gymnopus</taxon>
    </lineage>
</organism>
<dbReference type="OrthoDB" id="5946976at2759"/>
<evidence type="ECO:0000259" key="3">
    <source>
        <dbReference type="Pfam" id="PF00144"/>
    </source>
</evidence>
<dbReference type="InterPro" id="IPR001466">
    <property type="entry name" value="Beta-lactam-related"/>
</dbReference>
<dbReference type="InterPro" id="IPR012338">
    <property type="entry name" value="Beta-lactam/transpept-like"/>
</dbReference>
<keyword evidence="5" id="KW-1185">Reference proteome</keyword>
<protein>
    <submittedName>
        <fullName evidence="4">Beta-lactamase/transpeptidase-like protein</fullName>
    </submittedName>
</protein>
<dbReference type="AlphaFoldDB" id="A0A6A4H8W4"/>